<sequence>MVSSTILLLSTDRFNLHWMTCPTTPSICPKKCRSRSRLCIPSLREQQPEQIHRTRSSQRIYPLLLPTRAVTLWF</sequence>
<organism evidence="1">
    <name type="scientific">Arundo donax</name>
    <name type="common">Giant reed</name>
    <name type="synonym">Donax arundinaceus</name>
    <dbReference type="NCBI Taxonomy" id="35708"/>
    <lineage>
        <taxon>Eukaryota</taxon>
        <taxon>Viridiplantae</taxon>
        <taxon>Streptophyta</taxon>
        <taxon>Embryophyta</taxon>
        <taxon>Tracheophyta</taxon>
        <taxon>Spermatophyta</taxon>
        <taxon>Magnoliopsida</taxon>
        <taxon>Liliopsida</taxon>
        <taxon>Poales</taxon>
        <taxon>Poaceae</taxon>
        <taxon>PACMAD clade</taxon>
        <taxon>Arundinoideae</taxon>
        <taxon>Arundineae</taxon>
        <taxon>Arundo</taxon>
    </lineage>
</organism>
<dbReference type="AlphaFoldDB" id="A0A0A9EJ92"/>
<evidence type="ECO:0000313" key="1">
    <source>
        <dbReference type="EMBL" id="JAD96087.1"/>
    </source>
</evidence>
<proteinExistence type="predicted"/>
<reference evidence="1" key="2">
    <citation type="journal article" date="2015" name="Data Brief">
        <title>Shoot transcriptome of the giant reed, Arundo donax.</title>
        <authorList>
            <person name="Barrero R.A."/>
            <person name="Guerrero F.D."/>
            <person name="Moolhuijzen P."/>
            <person name="Goolsby J.A."/>
            <person name="Tidwell J."/>
            <person name="Bellgard S.E."/>
            <person name="Bellgard M.I."/>
        </authorList>
    </citation>
    <scope>NUCLEOTIDE SEQUENCE</scope>
    <source>
        <tissue evidence="1">Shoot tissue taken approximately 20 cm above the soil surface</tissue>
    </source>
</reference>
<name>A0A0A9EJ92_ARUDO</name>
<dbReference type="EMBL" id="GBRH01201808">
    <property type="protein sequence ID" value="JAD96087.1"/>
    <property type="molecule type" value="Transcribed_RNA"/>
</dbReference>
<accession>A0A0A9EJ92</accession>
<reference evidence="1" key="1">
    <citation type="submission" date="2014-09" db="EMBL/GenBank/DDBJ databases">
        <authorList>
            <person name="Magalhaes I.L.F."/>
            <person name="Oliveira U."/>
            <person name="Santos F.R."/>
            <person name="Vidigal T.H.D.A."/>
            <person name="Brescovit A.D."/>
            <person name="Santos A.J."/>
        </authorList>
    </citation>
    <scope>NUCLEOTIDE SEQUENCE</scope>
    <source>
        <tissue evidence="1">Shoot tissue taken approximately 20 cm above the soil surface</tissue>
    </source>
</reference>
<protein>
    <submittedName>
        <fullName evidence="1">Uncharacterized protein</fullName>
    </submittedName>
</protein>